<dbReference type="PIRSF" id="PIRSF030013">
    <property type="entry name" value="ThuA"/>
    <property type="match status" value="1"/>
</dbReference>
<reference evidence="2" key="1">
    <citation type="submission" date="2021-11" db="EMBL/GenBank/DDBJ databases">
        <title>Genome sequence.</title>
        <authorList>
            <person name="Sun Q."/>
        </authorList>
    </citation>
    <scope>NUCLEOTIDE SEQUENCE</scope>
    <source>
        <strain evidence="2">JC732</strain>
    </source>
</reference>
<evidence type="ECO:0000313" key="3">
    <source>
        <dbReference type="Proteomes" id="UP001139103"/>
    </source>
</evidence>
<dbReference type="EMBL" id="JAJKFT010000004">
    <property type="protein sequence ID" value="MCC9628093.1"/>
    <property type="molecule type" value="Genomic_DNA"/>
</dbReference>
<proteinExistence type="predicted"/>
<keyword evidence="3" id="KW-1185">Reference proteome</keyword>
<accession>A0A9X1SFA7</accession>
<feature type="domain" description="ThuA-like" evidence="1">
    <location>
        <begin position="8"/>
        <end position="226"/>
    </location>
</feature>
<dbReference type="InterPro" id="IPR009381">
    <property type="entry name" value="Trehalose_catabolism_ThuA_prok"/>
</dbReference>
<dbReference type="RefSeq" id="WP_230217038.1">
    <property type="nucleotide sequence ID" value="NZ_JAJKFT010000004.1"/>
</dbReference>
<organism evidence="2 3">
    <name type="scientific">Blastopirellula sediminis</name>
    <dbReference type="NCBI Taxonomy" id="2894196"/>
    <lineage>
        <taxon>Bacteria</taxon>
        <taxon>Pseudomonadati</taxon>
        <taxon>Planctomycetota</taxon>
        <taxon>Planctomycetia</taxon>
        <taxon>Pirellulales</taxon>
        <taxon>Pirellulaceae</taxon>
        <taxon>Blastopirellula</taxon>
    </lineage>
</organism>
<dbReference type="AlphaFoldDB" id="A0A9X1SFA7"/>
<dbReference type="InterPro" id="IPR029010">
    <property type="entry name" value="ThuA-like"/>
</dbReference>
<evidence type="ECO:0000259" key="1">
    <source>
        <dbReference type="Pfam" id="PF06283"/>
    </source>
</evidence>
<evidence type="ECO:0000313" key="2">
    <source>
        <dbReference type="EMBL" id="MCC9628093.1"/>
    </source>
</evidence>
<comment type="caution">
    <text evidence="2">The sequence shown here is derived from an EMBL/GenBank/DDBJ whole genome shotgun (WGS) entry which is preliminary data.</text>
</comment>
<dbReference type="Pfam" id="PF06283">
    <property type="entry name" value="ThuA"/>
    <property type="match status" value="1"/>
</dbReference>
<dbReference type="SUPFAM" id="SSF52317">
    <property type="entry name" value="Class I glutamine amidotransferase-like"/>
    <property type="match status" value="1"/>
</dbReference>
<sequence length="251" mass="28550">MTSRPLRITIWNEYAHERENPVVGKIYPEGIHNAIAAFLREKLGGEAEVGTATLDEPEHGLTVEKLAATDVLYWWGHAKHLDVQDEIVDRVQQRVLEGMGLVVLHSGHDSKIFKRMLGTRCSLRWREAGERERLWITAPGHPIASGLTGEYFELPHAEMYGEYFDIPQPDDVIFISWFEGGEVFRSGCTFTRGAGKIFYFRPGHETYPIYYDANIQQVLTNAALWARPSGTTYLGTCRNPTESLSPIERRE</sequence>
<dbReference type="Gene3D" id="3.40.50.880">
    <property type="match status" value="1"/>
</dbReference>
<dbReference type="Proteomes" id="UP001139103">
    <property type="component" value="Unassembled WGS sequence"/>
</dbReference>
<gene>
    <name evidence="2" type="ORF">LOC68_06775</name>
</gene>
<dbReference type="InterPro" id="IPR029062">
    <property type="entry name" value="Class_I_gatase-like"/>
</dbReference>
<name>A0A9X1SFA7_9BACT</name>
<protein>
    <submittedName>
        <fullName evidence="2">ThuA domain-containing protein</fullName>
    </submittedName>
</protein>